<evidence type="ECO:0000313" key="8">
    <source>
        <dbReference type="EMBL" id="KYR01790.1"/>
    </source>
</evidence>
<keyword evidence="3" id="KW-0808">Transferase</keyword>
<organism evidence="8 9">
    <name type="scientific">Tieghemostelium lacteum</name>
    <name type="common">Slime mold</name>
    <name type="synonym">Dictyostelium lacteum</name>
    <dbReference type="NCBI Taxonomy" id="361077"/>
    <lineage>
        <taxon>Eukaryota</taxon>
        <taxon>Amoebozoa</taxon>
        <taxon>Evosea</taxon>
        <taxon>Eumycetozoa</taxon>
        <taxon>Dictyostelia</taxon>
        <taxon>Dictyosteliales</taxon>
        <taxon>Raperosteliaceae</taxon>
        <taxon>Tieghemostelium</taxon>
    </lineage>
</organism>
<dbReference type="InParanoid" id="A0A152A6D4"/>
<evidence type="ECO:0000256" key="6">
    <source>
        <dbReference type="ARBA" id="ARBA00022884"/>
    </source>
</evidence>
<dbReference type="InterPro" id="IPR029026">
    <property type="entry name" value="tRNA_m1G_MTases_N"/>
</dbReference>
<feature type="domain" description="tRNA/rRNA methyltransferase SpoU type" evidence="7">
    <location>
        <begin position="119"/>
        <end position="268"/>
    </location>
</feature>
<evidence type="ECO:0000256" key="5">
    <source>
        <dbReference type="ARBA" id="ARBA00022694"/>
    </source>
</evidence>
<evidence type="ECO:0000256" key="3">
    <source>
        <dbReference type="ARBA" id="ARBA00022679"/>
    </source>
</evidence>
<proteinExistence type="predicted"/>
<keyword evidence="1" id="KW-0820">tRNA-binding</keyword>
<keyword evidence="2" id="KW-0489">Methyltransferase</keyword>
<gene>
    <name evidence="8" type="ORF">DLAC_01802</name>
</gene>
<dbReference type="EMBL" id="LODT01000006">
    <property type="protein sequence ID" value="KYR01790.1"/>
    <property type="molecule type" value="Genomic_DNA"/>
</dbReference>
<evidence type="ECO:0000313" key="9">
    <source>
        <dbReference type="Proteomes" id="UP000076078"/>
    </source>
</evidence>
<keyword evidence="9" id="KW-1185">Reference proteome</keyword>
<dbReference type="GO" id="GO:0008173">
    <property type="term" value="F:RNA methyltransferase activity"/>
    <property type="evidence" value="ECO:0007669"/>
    <property type="project" value="InterPro"/>
</dbReference>
<dbReference type="AlphaFoldDB" id="A0A152A6D4"/>
<keyword evidence="5" id="KW-0819">tRNA processing</keyword>
<evidence type="ECO:0000256" key="4">
    <source>
        <dbReference type="ARBA" id="ARBA00022691"/>
    </source>
</evidence>
<dbReference type="InterPro" id="IPR033671">
    <property type="entry name" value="TrmH"/>
</dbReference>
<dbReference type="InterPro" id="IPR001537">
    <property type="entry name" value="SpoU_MeTrfase"/>
</dbReference>
<dbReference type="PANTHER" id="PTHR43453">
    <property type="entry name" value="RRNA METHYLASE-LIKE"/>
    <property type="match status" value="1"/>
</dbReference>
<dbReference type="OMA" id="DGAGFNH"/>
<protein>
    <recommendedName>
        <fullName evidence="7">tRNA/rRNA methyltransferase SpoU type domain-containing protein</fullName>
    </recommendedName>
</protein>
<dbReference type="GO" id="GO:0000049">
    <property type="term" value="F:tRNA binding"/>
    <property type="evidence" value="ECO:0007669"/>
    <property type="project" value="UniProtKB-KW"/>
</dbReference>
<dbReference type="Gene3D" id="3.40.1280.10">
    <property type="match status" value="1"/>
</dbReference>
<dbReference type="GO" id="GO:0002938">
    <property type="term" value="P:tRNA guanine ribose methylation"/>
    <property type="evidence" value="ECO:0007669"/>
    <property type="project" value="TreeGrafter"/>
</dbReference>
<accession>A0A152A6D4</accession>
<sequence length="285" mass="32359">MIKKCIRYIYTQNIISNHYSKLFYSNETPPTTTTSNAILNDNIRCVNVACSIEFSVSSKLRGRQGYCPCCQTPVYLKKYTSKYKDTLQKLRDDYLNKQYQTSIIMEEEKNSGDKEPIGISVLLEDCRSIQNVGSIFRTSDGSGIKKIYLSGITPTPNQDLSKISLGAEESIPYRYFKNTLECIETLKKKNHYFIAIEQTPHSKSLFENKTLDEIANHTHNKDICIVMGNEIAGISDKVLEKCDITCELPMRGIKNSLNVSIAFGIVSYLLTNKFPNLITNRKPSK</sequence>
<reference evidence="8 9" key="1">
    <citation type="submission" date="2015-12" db="EMBL/GenBank/DDBJ databases">
        <title>Dictyostelia acquired genes for synthesis and detection of signals that induce cell-type specialization by lateral gene transfer from prokaryotes.</title>
        <authorList>
            <person name="Gloeckner G."/>
            <person name="Schaap P."/>
        </authorList>
    </citation>
    <scope>NUCLEOTIDE SEQUENCE [LARGE SCALE GENOMIC DNA]</scope>
    <source>
        <strain evidence="8 9">TK</strain>
    </source>
</reference>
<name>A0A152A6D4_TIELA</name>
<dbReference type="STRING" id="361077.A0A152A6D4"/>
<dbReference type="PANTHER" id="PTHR43453:SF1">
    <property type="entry name" value="TRNA_RRNA METHYLTRANSFERASE SPOU TYPE DOMAIN-CONTAINING PROTEIN"/>
    <property type="match status" value="1"/>
</dbReference>
<keyword evidence="6" id="KW-0694">RNA-binding</keyword>
<dbReference type="SUPFAM" id="SSF75217">
    <property type="entry name" value="alpha/beta knot"/>
    <property type="match status" value="1"/>
</dbReference>
<evidence type="ECO:0000256" key="2">
    <source>
        <dbReference type="ARBA" id="ARBA00022603"/>
    </source>
</evidence>
<evidence type="ECO:0000256" key="1">
    <source>
        <dbReference type="ARBA" id="ARBA00022555"/>
    </source>
</evidence>
<dbReference type="OrthoDB" id="241340at2759"/>
<dbReference type="InterPro" id="IPR029028">
    <property type="entry name" value="Alpha/beta_knot_MTases"/>
</dbReference>
<comment type="caution">
    <text evidence="8">The sequence shown here is derived from an EMBL/GenBank/DDBJ whole genome shotgun (WGS) entry which is preliminary data.</text>
</comment>
<dbReference type="Pfam" id="PF00588">
    <property type="entry name" value="SpoU_methylase"/>
    <property type="match status" value="1"/>
</dbReference>
<dbReference type="Proteomes" id="UP000076078">
    <property type="component" value="Unassembled WGS sequence"/>
</dbReference>
<keyword evidence="4" id="KW-0949">S-adenosyl-L-methionine</keyword>
<evidence type="ECO:0000259" key="7">
    <source>
        <dbReference type="Pfam" id="PF00588"/>
    </source>
</evidence>